<dbReference type="PANTHER" id="PTHR43341:SF4">
    <property type="entry name" value="ARGININE PERMEASE CAN1-RELATED"/>
    <property type="match status" value="1"/>
</dbReference>
<keyword evidence="3 8" id="KW-0812">Transmembrane</keyword>
<feature type="transmembrane region" description="Helical" evidence="8">
    <location>
        <begin position="149"/>
        <end position="170"/>
    </location>
</feature>
<dbReference type="InterPro" id="IPR050524">
    <property type="entry name" value="APC_YAT"/>
</dbReference>
<feature type="compositionally biased region" description="Basic and acidic residues" evidence="7">
    <location>
        <begin position="1"/>
        <end position="11"/>
    </location>
</feature>
<feature type="transmembrane region" description="Helical" evidence="8">
    <location>
        <begin position="299"/>
        <end position="317"/>
    </location>
</feature>
<feature type="transmembrane region" description="Helical" evidence="8">
    <location>
        <begin position="471"/>
        <end position="491"/>
    </location>
</feature>
<dbReference type="PANTHER" id="PTHR43341">
    <property type="entry name" value="AMINO ACID PERMEASE"/>
    <property type="match status" value="1"/>
</dbReference>
<dbReference type="InParanoid" id="A0A0C3GEQ9"/>
<proteinExistence type="predicted"/>
<dbReference type="Pfam" id="PF00324">
    <property type="entry name" value="AA_permease"/>
    <property type="match status" value="1"/>
</dbReference>
<dbReference type="InterPro" id="IPR004840">
    <property type="entry name" value="Amino_acid_permease_CS"/>
</dbReference>
<keyword evidence="6 8" id="KW-0472">Membrane</keyword>
<organism evidence="10 11">
    <name type="scientific">Piloderma croceum (strain F 1598)</name>
    <dbReference type="NCBI Taxonomy" id="765440"/>
    <lineage>
        <taxon>Eukaryota</taxon>
        <taxon>Fungi</taxon>
        <taxon>Dikarya</taxon>
        <taxon>Basidiomycota</taxon>
        <taxon>Agaricomycotina</taxon>
        <taxon>Agaricomycetes</taxon>
        <taxon>Agaricomycetidae</taxon>
        <taxon>Atheliales</taxon>
        <taxon>Atheliaceae</taxon>
        <taxon>Piloderma</taxon>
    </lineage>
</organism>
<dbReference type="NCBIfam" id="TIGR00913">
    <property type="entry name" value="2A0310"/>
    <property type="match status" value="1"/>
</dbReference>
<accession>A0A0C3GEQ9</accession>
<keyword evidence="4" id="KW-0029">Amino-acid transport</keyword>
<dbReference type="GO" id="GO:0016020">
    <property type="term" value="C:membrane"/>
    <property type="evidence" value="ECO:0007669"/>
    <property type="project" value="UniProtKB-SubCell"/>
</dbReference>
<dbReference type="AlphaFoldDB" id="A0A0C3GEQ9"/>
<name>A0A0C3GEQ9_PILCF</name>
<evidence type="ECO:0000313" key="10">
    <source>
        <dbReference type="EMBL" id="KIM90179.1"/>
    </source>
</evidence>
<reference evidence="10 11" key="1">
    <citation type="submission" date="2014-04" db="EMBL/GenBank/DDBJ databases">
        <authorList>
            <consortium name="DOE Joint Genome Institute"/>
            <person name="Kuo A."/>
            <person name="Tarkka M."/>
            <person name="Buscot F."/>
            <person name="Kohler A."/>
            <person name="Nagy L.G."/>
            <person name="Floudas D."/>
            <person name="Copeland A."/>
            <person name="Barry K.W."/>
            <person name="Cichocki N."/>
            <person name="Veneault-Fourrey C."/>
            <person name="LaButti K."/>
            <person name="Lindquist E.A."/>
            <person name="Lipzen A."/>
            <person name="Lundell T."/>
            <person name="Morin E."/>
            <person name="Murat C."/>
            <person name="Sun H."/>
            <person name="Tunlid A."/>
            <person name="Henrissat B."/>
            <person name="Grigoriev I.V."/>
            <person name="Hibbett D.S."/>
            <person name="Martin F."/>
            <person name="Nordberg H.P."/>
            <person name="Cantor M.N."/>
            <person name="Hua S.X."/>
        </authorList>
    </citation>
    <scope>NUCLEOTIDE SEQUENCE [LARGE SCALE GENOMIC DNA]</scope>
    <source>
        <strain evidence="10 11">F 1598</strain>
    </source>
</reference>
<evidence type="ECO:0000256" key="3">
    <source>
        <dbReference type="ARBA" id="ARBA00022692"/>
    </source>
</evidence>
<feature type="transmembrane region" description="Helical" evidence="8">
    <location>
        <begin position="394"/>
        <end position="413"/>
    </location>
</feature>
<dbReference type="PIRSF" id="PIRSF006060">
    <property type="entry name" value="AA_transporter"/>
    <property type="match status" value="1"/>
</dbReference>
<evidence type="ECO:0000256" key="8">
    <source>
        <dbReference type="SAM" id="Phobius"/>
    </source>
</evidence>
<sequence>MSSEALEKDTRSAGTPPQAQYDAEKTGYTEDGLVRGEAKPGANVVVLGGLDSRSPDGAVQRRLKARHIQMIAIGGTIGTGLFVGSGEALHNGGPVGLLLGYVVMGSVVYSMMVALGEMTTLFPVSGSFTHYATRWLDPALGFALGYNYWYSYAITLPTEITAAAIVISYWDTKTNPGVWITIFLVVILFINFCGVRYYGEAEFWFSLVKVITIVGLIILGIVLDLGGGPSHDRIGFRYWKDPGAFNQLNGIPGAKGRFLAFWATFINAAFSFLGTEIVALAAGEAENPRRNVPKAIRRVFYRILLFYVGGVIVIGWLVPYNDIRLLGASTAASSPFVIAINNAKIKALPSIINAVILVSAFSAGNSDLYASSRTLYGLACAGQAPRFLRRCTKAGLPVWCVFITSLAGFLAYMNVSTNGGTVFNWFVNITSITGLITWDIILITYVRFYRGLAYNNIDRNTLPYKAPFQPYASYFGIFFINIIILFNGFQVFLAGEWLVNTFITAYICLPIFLVFYLFWKIVKRPKFVRIEDMDFTTGRRELNEMDEEETAKYVEPKGILAKIWDWLM</sequence>
<feature type="domain" description="Amino acid permease/ SLC12A" evidence="9">
    <location>
        <begin position="67"/>
        <end position="527"/>
    </location>
</feature>
<evidence type="ECO:0000256" key="5">
    <source>
        <dbReference type="ARBA" id="ARBA00022989"/>
    </source>
</evidence>
<feature type="transmembrane region" description="Helical" evidence="8">
    <location>
        <begin position="497"/>
        <end position="519"/>
    </location>
</feature>
<dbReference type="EMBL" id="KN832973">
    <property type="protein sequence ID" value="KIM90179.1"/>
    <property type="molecule type" value="Genomic_DNA"/>
</dbReference>
<evidence type="ECO:0000256" key="6">
    <source>
        <dbReference type="ARBA" id="ARBA00023136"/>
    </source>
</evidence>
<evidence type="ECO:0000256" key="4">
    <source>
        <dbReference type="ARBA" id="ARBA00022970"/>
    </source>
</evidence>
<feature type="transmembrane region" description="Helical" evidence="8">
    <location>
        <begin position="425"/>
        <end position="450"/>
    </location>
</feature>
<keyword evidence="2" id="KW-0813">Transport</keyword>
<dbReference type="Proteomes" id="UP000054166">
    <property type="component" value="Unassembled WGS sequence"/>
</dbReference>
<dbReference type="InterPro" id="IPR004841">
    <property type="entry name" value="AA-permease/SLC12A_dom"/>
</dbReference>
<reference evidence="11" key="2">
    <citation type="submission" date="2015-01" db="EMBL/GenBank/DDBJ databases">
        <title>Evolutionary Origins and Diversification of the Mycorrhizal Mutualists.</title>
        <authorList>
            <consortium name="DOE Joint Genome Institute"/>
            <consortium name="Mycorrhizal Genomics Consortium"/>
            <person name="Kohler A."/>
            <person name="Kuo A."/>
            <person name="Nagy L.G."/>
            <person name="Floudas D."/>
            <person name="Copeland A."/>
            <person name="Barry K.W."/>
            <person name="Cichocki N."/>
            <person name="Veneault-Fourrey C."/>
            <person name="LaButti K."/>
            <person name="Lindquist E.A."/>
            <person name="Lipzen A."/>
            <person name="Lundell T."/>
            <person name="Morin E."/>
            <person name="Murat C."/>
            <person name="Riley R."/>
            <person name="Ohm R."/>
            <person name="Sun H."/>
            <person name="Tunlid A."/>
            <person name="Henrissat B."/>
            <person name="Grigoriev I.V."/>
            <person name="Hibbett D.S."/>
            <person name="Martin F."/>
        </authorList>
    </citation>
    <scope>NUCLEOTIDE SEQUENCE [LARGE SCALE GENOMIC DNA]</scope>
    <source>
        <strain evidence="11">F 1598</strain>
    </source>
</reference>
<gene>
    <name evidence="10" type="ORF">PILCRDRAFT_811905</name>
</gene>
<feature type="transmembrane region" description="Helical" evidence="8">
    <location>
        <begin position="259"/>
        <end position="279"/>
    </location>
</feature>
<dbReference type="Gene3D" id="1.20.1740.10">
    <property type="entry name" value="Amino acid/polyamine transporter I"/>
    <property type="match status" value="1"/>
</dbReference>
<evidence type="ECO:0000256" key="2">
    <source>
        <dbReference type="ARBA" id="ARBA00022448"/>
    </source>
</evidence>
<dbReference type="HOGENOM" id="CLU_007946_12_1_1"/>
<feature type="compositionally biased region" description="Basic and acidic residues" evidence="7">
    <location>
        <begin position="22"/>
        <end position="35"/>
    </location>
</feature>
<dbReference type="OrthoDB" id="10062876at2759"/>
<dbReference type="STRING" id="765440.A0A0C3GEQ9"/>
<feature type="transmembrane region" description="Helical" evidence="8">
    <location>
        <begin position="176"/>
        <end position="198"/>
    </location>
</feature>
<dbReference type="FunFam" id="1.20.1740.10:FF:000006">
    <property type="entry name" value="General amino acid permease"/>
    <property type="match status" value="1"/>
</dbReference>
<dbReference type="PROSITE" id="PS00218">
    <property type="entry name" value="AMINO_ACID_PERMEASE_1"/>
    <property type="match status" value="1"/>
</dbReference>
<feature type="region of interest" description="Disordered" evidence="7">
    <location>
        <begin position="1"/>
        <end position="35"/>
    </location>
</feature>
<keyword evidence="11" id="KW-1185">Reference proteome</keyword>
<comment type="subcellular location">
    <subcellularLocation>
        <location evidence="1">Membrane</location>
        <topology evidence="1">Multi-pass membrane protein</topology>
    </subcellularLocation>
</comment>
<evidence type="ECO:0000256" key="1">
    <source>
        <dbReference type="ARBA" id="ARBA00004141"/>
    </source>
</evidence>
<feature type="transmembrane region" description="Helical" evidence="8">
    <location>
        <begin position="323"/>
        <end position="340"/>
    </location>
</feature>
<dbReference type="GO" id="GO:0015171">
    <property type="term" value="F:amino acid transmembrane transporter activity"/>
    <property type="evidence" value="ECO:0007669"/>
    <property type="project" value="TreeGrafter"/>
</dbReference>
<evidence type="ECO:0000313" key="11">
    <source>
        <dbReference type="Proteomes" id="UP000054166"/>
    </source>
</evidence>
<feature type="transmembrane region" description="Helical" evidence="8">
    <location>
        <begin position="70"/>
        <end position="89"/>
    </location>
</feature>
<protein>
    <recommendedName>
        <fullName evidence="9">Amino acid permease/ SLC12A domain-containing protein</fullName>
    </recommendedName>
</protein>
<dbReference type="FunCoup" id="A0A0C3GEQ9">
    <property type="interactions" value="234"/>
</dbReference>
<feature type="transmembrane region" description="Helical" evidence="8">
    <location>
        <begin position="95"/>
        <end position="115"/>
    </location>
</feature>
<evidence type="ECO:0000256" key="7">
    <source>
        <dbReference type="SAM" id="MobiDB-lite"/>
    </source>
</evidence>
<feature type="transmembrane region" description="Helical" evidence="8">
    <location>
        <begin position="203"/>
        <end position="223"/>
    </location>
</feature>
<keyword evidence="5 8" id="KW-1133">Transmembrane helix</keyword>
<dbReference type="InterPro" id="IPR004762">
    <property type="entry name" value="Amino_acid_permease_fungi"/>
</dbReference>
<evidence type="ECO:0000259" key="9">
    <source>
        <dbReference type="Pfam" id="PF00324"/>
    </source>
</evidence>